<dbReference type="Proteomes" id="UP000224877">
    <property type="component" value="Segment"/>
</dbReference>
<evidence type="ECO:0008006" key="3">
    <source>
        <dbReference type="Google" id="ProtNLM"/>
    </source>
</evidence>
<protein>
    <recommendedName>
        <fullName evidence="3">Pyrophosphatase</fullName>
    </recommendedName>
</protein>
<dbReference type="Gene3D" id="1.10.287.1080">
    <property type="entry name" value="MazG-like"/>
    <property type="match status" value="1"/>
</dbReference>
<accession>A0A1B4XWM1</accession>
<organism evidence="1 2">
    <name type="scientific">Tenacibaculum phage pT24</name>
    <dbReference type="NCBI Taxonomy" id="1880590"/>
    <lineage>
        <taxon>Viruses</taxon>
        <taxon>Duplodnaviria</taxon>
        <taxon>Heunggongvirae</taxon>
        <taxon>Uroviricota</taxon>
        <taxon>Caudoviricetes</taxon>
        <taxon>Kungbxnavirus</taxon>
        <taxon>Kungbxnavirus pT24</taxon>
    </lineage>
</organism>
<keyword evidence="2" id="KW-1185">Reference proteome</keyword>
<sequence length="100" mass="11219">MMIGDILENFKSFSNDIKDRHIAGVALKLNEEVGELSTEIAIDLGMSYKEAGKDGVVGEAIDAINCLLDIILLNKPDITADELNQIQYEKLKKWHDKCRK</sequence>
<reference evidence="1 2" key="1">
    <citation type="submission" date="2016-07" db="EMBL/GenBank/DDBJ databases">
        <title>Characterization of three bacteriophages infecting bacteria isolated from shrimp culture pond water.</title>
        <authorList>
            <person name="Khoa H.V."/>
        </authorList>
    </citation>
    <scope>NUCLEOTIDE SEQUENCE [LARGE SCALE GENOMIC DNA]</scope>
</reference>
<gene>
    <name evidence="1" type="ORF">BPT24_077</name>
</gene>
<evidence type="ECO:0000313" key="2">
    <source>
        <dbReference type="Proteomes" id="UP000224877"/>
    </source>
</evidence>
<name>A0A1B4XWM1_9CAUD</name>
<proteinExistence type="predicted"/>
<dbReference type="EMBL" id="LC168164">
    <property type="protein sequence ID" value="BAV39202.1"/>
    <property type="molecule type" value="Genomic_DNA"/>
</dbReference>
<evidence type="ECO:0000313" key="1">
    <source>
        <dbReference type="EMBL" id="BAV39202.1"/>
    </source>
</evidence>